<organism evidence="2 3">
    <name type="scientific">Roseibium litorale</name>
    <dbReference type="NCBI Taxonomy" id="2803841"/>
    <lineage>
        <taxon>Bacteria</taxon>
        <taxon>Pseudomonadati</taxon>
        <taxon>Pseudomonadota</taxon>
        <taxon>Alphaproteobacteria</taxon>
        <taxon>Hyphomicrobiales</taxon>
        <taxon>Stappiaceae</taxon>
        <taxon>Roseibium</taxon>
    </lineage>
</organism>
<evidence type="ECO:0000256" key="1">
    <source>
        <dbReference type="SAM" id="MobiDB-lite"/>
    </source>
</evidence>
<accession>A0ABR9CRZ4</accession>
<keyword evidence="3" id="KW-1185">Reference proteome</keyword>
<comment type="caution">
    <text evidence="2">The sequence shown here is derived from an EMBL/GenBank/DDBJ whole genome shotgun (WGS) entry which is preliminary data.</text>
</comment>
<name>A0ABR9CRZ4_9HYPH</name>
<feature type="region of interest" description="Disordered" evidence="1">
    <location>
        <begin position="1"/>
        <end position="20"/>
    </location>
</feature>
<reference evidence="2 3" key="2">
    <citation type="journal article" date="2021" name="Int. J. Syst. Evol. Microbiol.">
        <title>Roseibium litorale sp. nov., isolated from a tidal flat sediment and proposal for the reclassification of Labrenzia polysiphoniae as Roseibium polysiphoniae comb. nov.</title>
        <authorList>
            <person name="Liu Y."/>
            <person name="Pei T."/>
            <person name="Du J."/>
            <person name="Chao M."/>
            <person name="Deng M.R."/>
            <person name="Zhu H."/>
        </authorList>
    </citation>
    <scope>NUCLEOTIDE SEQUENCE [LARGE SCALE GENOMIC DNA]</scope>
    <source>
        <strain evidence="2 3">4C16A</strain>
    </source>
</reference>
<protein>
    <submittedName>
        <fullName evidence="2">Uncharacterized protein</fullName>
    </submittedName>
</protein>
<dbReference type="RefSeq" id="WP_192149501.1">
    <property type="nucleotide sequence ID" value="NZ_JACYXI010000012.1"/>
</dbReference>
<dbReference type="Proteomes" id="UP000632063">
    <property type="component" value="Unassembled WGS sequence"/>
</dbReference>
<evidence type="ECO:0000313" key="3">
    <source>
        <dbReference type="Proteomes" id="UP000632063"/>
    </source>
</evidence>
<gene>
    <name evidence="2" type="ORF">IG616_17685</name>
</gene>
<feature type="compositionally biased region" description="Basic and acidic residues" evidence="1">
    <location>
        <begin position="1"/>
        <end position="11"/>
    </location>
</feature>
<dbReference type="EMBL" id="JACYXI010000012">
    <property type="protein sequence ID" value="MBD8893379.1"/>
    <property type="molecule type" value="Genomic_DNA"/>
</dbReference>
<evidence type="ECO:0000313" key="2">
    <source>
        <dbReference type="EMBL" id="MBD8893379.1"/>
    </source>
</evidence>
<reference evidence="3" key="1">
    <citation type="submission" date="2020-09" db="EMBL/GenBank/DDBJ databases">
        <title>The genome sequence of strain Labrenzia suaedae 4C16A.</title>
        <authorList>
            <person name="Liu Y."/>
        </authorList>
    </citation>
    <scope>NUCLEOTIDE SEQUENCE [LARGE SCALE GENOMIC DNA]</scope>
    <source>
        <strain evidence="3">4C16A</strain>
    </source>
</reference>
<proteinExistence type="predicted"/>
<sequence>MARREMGRRSEGPVVERPAIAPSIIGRTSCILSDAGADETGIHRPHLLR</sequence>